<dbReference type="Proteomes" id="UP000694402">
    <property type="component" value="Unassembled WGS sequence"/>
</dbReference>
<dbReference type="InterPro" id="IPR005637">
    <property type="entry name" value="TAP_C_dom"/>
</dbReference>
<feature type="compositionally biased region" description="Gly residues" evidence="10">
    <location>
        <begin position="134"/>
        <end position="150"/>
    </location>
</feature>
<dbReference type="InterPro" id="IPR002075">
    <property type="entry name" value="NTF2_dom"/>
</dbReference>
<dbReference type="GO" id="GO:0016973">
    <property type="term" value="P:poly(A)+ mRNA export from nucleus"/>
    <property type="evidence" value="ECO:0007669"/>
    <property type="project" value="TreeGrafter"/>
</dbReference>
<dbReference type="Pfam" id="PF03943">
    <property type="entry name" value="TAP_C"/>
    <property type="match status" value="1"/>
</dbReference>
<dbReference type="InterPro" id="IPR030217">
    <property type="entry name" value="NXF_fam"/>
</dbReference>
<feature type="region of interest" description="Disordered" evidence="10">
    <location>
        <begin position="37"/>
        <end position="56"/>
    </location>
</feature>
<evidence type="ECO:0000256" key="4">
    <source>
        <dbReference type="ARBA" id="ARBA00022448"/>
    </source>
</evidence>
<reference evidence="13" key="1">
    <citation type="submission" date="2025-08" db="UniProtKB">
        <authorList>
            <consortium name="Ensembl"/>
        </authorList>
    </citation>
    <scope>IDENTIFICATION</scope>
</reference>
<evidence type="ECO:0000313" key="13">
    <source>
        <dbReference type="Ensembl" id="ENSOTSP00005079092.1"/>
    </source>
</evidence>
<dbReference type="FunFam" id="1.10.8.10:FF:000018">
    <property type="entry name" value="Nuclear RNA export factor 1"/>
    <property type="match status" value="1"/>
</dbReference>
<evidence type="ECO:0000256" key="3">
    <source>
        <dbReference type="ARBA" id="ARBA00009285"/>
    </source>
</evidence>
<keyword evidence="6" id="KW-0677">Repeat</keyword>
<dbReference type="SUPFAM" id="SSF54928">
    <property type="entry name" value="RNA-binding domain, RBD"/>
    <property type="match status" value="1"/>
</dbReference>
<dbReference type="GeneTree" id="ENSGT00390000007539"/>
<protein>
    <recommendedName>
        <fullName evidence="9">Nuclear RNA export factor 1</fullName>
    </recommendedName>
</protein>
<dbReference type="PROSITE" id="PS50177">
    <property type="entry name" value="NTF2_DOMAIN"/>
    <property type="match status" value="1"/>
</dbReference>
<dbReference type="GO" id="GO:0005737">
    <property type="term" value="C:cytoplasm"/>
    <property type="evidence" value="ECO:0007669"/>
    <property type="project" value="InterPro"/>
</dbReference>
<dbReference type="Pfam" id="PF09162">
    <property type="entry name" value="Tap-RNA_bind"/>
    <property type="match status" value="1"/>
</dbReference>
<dbReference type="SUPFAM" id="SSF54427">
    <property type="entry name" value="NTF2-like"/>
    <property type="match status" value="1"/>
</dbReference>
<dbReference type="InterPro" id="IPR057125">
    <property type="entry name" value="NXF1/2/3/5-like_LRR"/>
</dbReference>
<dbReference type="InterPro" id="IPR032710">
    <property type="entry name" value="NTF2-like_dom_sf"/>
</dbReference>
<sequence>MTFRKWYPNLAVVARVRFDQDQEGVVVQREVTRKGKLPGEHDNRVAGPQFRGGHMSRGPIYYDGPARQQRPRGGQVGGFRGPGPGPRVRFEDNYVDVTMNRGSPQDGSSHRRFNPYRWPNRRGDGQFERDRRGAGGYRGEGGGGREGGGGGKDKSSWYKMIIPYGRKYDKKWLLMALQNLCSVPFTPVQYQIEGHKAQFYLEDACTANALCRVSRQITDTEGYKVIVLMNPCLPPAILNTQLKPEDIEHLKQCMAKRFDGSQRALDLNNIRTDPDLVSQNIRAILSRKTFMDAVVKIIEENIPELVCLNLSNNKLYKLEDVADLISKAPHLKILNLSHNELKSEKELDRLKGLKLVELWLDRNPLCDQFKDQLTYISAIRERFPRLLKLDGHDLPLPIVFEVVSPTTTPPCKGSYFGSEEIKVLIMHFLQQYYSVYDSGNRQPLLDAYHDGASFSLSLPSSQNPNRCSLREYHKDSRNIKRLKDPSTRFRLLKHTRLNVVALLNELPKTQHDSASFNVDVNTYTTTLLSFTVSGMFKEVDGKSPDAVRAFSRVFIAVPAGISGLCIVNDELFVRIATTEEIQHAFAATAPTPSSSPVPILTAPQQEMLSAFSLKSGMNLEWSEKCLQDNEWDFNKAAQIFTQLKIEGKIPDVAFIK</sequence>
<evidence type="ECO:0000256" key="10">
    <source>
        <dbReference type="SAM" id="MobiDB-lite"/>
    </source>
</evidence>
<dbReference type="Pfam" id="PF22602">
    <property type="entry name" value="NXF_NTF2"/>
    <property type="match status" value="1"/>
</dbReference>
<dbReference type="GeneID" id="112221171"/>
<dbReference type="FunFam" id="3.10.450.50:FF:000004">
    <property type="entry name" value="Nuclear RNA export factor 1"/>
    <property type="match status" value="1"/>
</dbReference>
<feature type="compositionally biased region" description="Basic and acidic residues" evidence="10">
    <location>
        <begin position="121"/>
        <end position="133"/>
    </location>
</feature>
<dbReference type="InterPro" id="IPR032675">
    <property type="entry name" value="LRR_dom_sf"/>
</dbReference>
<dbReference type="SMART" id="SM00804">
    <property type="entry name" value="TAP_C"/>
    <property type="match status" value="1"/>
</dbReference>
<dbReference type="AlphaFoldDB" id="A0A8C8IGC9"/>
<dbReference type="Gene3D" id="1.10.8.10">
    <property type="entry name" value="DNA helicase RuvA subunit, C-terminal domain"/>
    <property type="match status" value="1"/>
</dbReference>
<dbReference type="FunFam" id="3.80.10.10:FF:000066">
    <property type="entry name" value="Nuclear RNA export factor 1"/>
    <property type="match status" value="1"/>
</dbReference>
<dbReference type="InterPro" id="IPR015245">
    <property type="entry name" value="Tap_RNA-bd"/>
</dbReference>
<dbReference type="GO" id="GO:0016607">
    <property type="term" value="C:nuclear speck"/>
    <property type="evidence" value="ECO:0007669"/>
    <property type="project" value="UniProtKB-SubCell"/>
</dbReference>
<dbReference type="InterPro" id="IPR035979">
    <property type="entry name" value="RBD_domain_sf"/>
</dbReference>
<dbReference type="CTD" id="751719"/>
<keyword evidence="5" id="KW-0433">Leucine-rich repeat</keyword>
<dbReference type="CDD" id="cd14342">
    <property type="entry name" value="UBA_TAP-C"/>
    <property type="match status" value="1"/>
</dbReference>
<keyword evidence="14" id="KW-1185">Reference proteome</keyword>
<comment type="similarity">
    <text evidence="3">Belongs to the NXF family.</text>
</comment>
<dbReference type="SUPFAM" id="SSF46934">
    <property type="entry name" value="UBA-like"/>
    <property type="match status" value="1"/>
</dbReference>
<evidence type="ECO:0000256" key="2">
    <source>
        <dbReference type="ARBA" id="ARBA00004642"/>
    </source>
</evidence>
<proteinExistence type="inferred from homology"/>
<keyword evidence="8" id="KW-0539">Nucleus</keyword>
<dbReference type="Gene3D" id="3.80.10.10">
    <property type="entry name" value="Ribonuclease Inhibitor"/>
    <property type="match status" value="1"/>
</dbReference>
<dbReference type="GO" id="GO:0003723">
    <property type="term" value="F:RNA binding"/>
    <property type="evidence" value="ECO:0007669"/>
    <property type="project" value="InterPro"/>
</dbReference>
<organism evidence="13 14">
    <name type="scientific">Oncorhynchus tshawytscha</name>
    <name type="common">Chinook salmon</name>
    <name type="synonym">Salmo tshawytscha</name>
    <dbReference type="NCBI Taxonomy" id="74940"/>
    <lineage>
        <taxon>Eukaryota</taxon>
        <taxon>Metazoa</taxon>
        <taxon>Chordata</taxon>
        <taxon>Craniata</taxon>
        <taxon>Vertebrata</taxon>
        <taxon>Euteleostomi</taxon>
        <taxon>Actinopterygii</taxon>
        <taxon>Neopterygii</taxon>
        <taxon>Teleostei</taxon>
        <taxon>Protacanthopterygii</taxon>
        <taxon>Salmoniformes</taxon>
        <taxon>Salmonidae</taxon>
        <taxon>Salmoninae</taxon>
        <taxon>Oncorhynchus</taxon>
    </lineage>
</organism>
<dbReference type="Ensembl" id="ENSOTST00005085689.2">
    <property type="protein sequence ID" value="ENSOTSP00005079092.1"/>
    <property type="gene ID" value="ENSOTSG00005037205.2"/>
</dbReference>
<evidence type="ECO:0000256" key="6">
    <source>
        <dbReference type="ARBA" id="ARBA00022737"/>
    </source>
</evidence>
<evidence type="ECO:0000256" key="5">
    <source>
        <dbReference type="ARBA" id="ARBA00022614"/>
    </source>
</evidence>
<feature type="domain" description="TAP-C" evidence="12">
    <location>
        <begin position="602"/>
        <end position="656"/>
    </location>
</feature>
<dbReference type="PANTHER" id="PTHR10662">
    <property type="entry name" value="NUCLEAR RNA EXPORT FACTOR"/>
    <property type="match status" value="1"/>
</dbReference>
<dbReference type="Gene3D" id="3.30.70.330">
    <property type="match status" value="1"/>
</dbReference>
<dbReference type="InterPro" id="IPR012677">
    <property type="entry name" value="Nucleotide-bd_a/b_plait_sf"/>
</dbReference>
<dbReference type="Pfam" id="PF24048">
    <property type="entry name" value="LRR_NXF1-5"/>
    <property type="match status" value="1"/>
</dbReference>
<evidence type="ECO:0000256" key="7">
    <source>
        <dbReference type="ARBA" id="ARBA00022816"/>
    </source>
</evidence>
<evidence type="ECO:0000259" key="11">
    <source>
        <dbReference type="PROSITE" id="PS50177"/>
    </source>
</evidence>
<dbReference type="Gene3D" id="3.10.450.50">
    <property type="match status" value="1"/>
</dbReference>
<name>A0A8C8IGC9_ONCTS</name>
<accession>A0A8C8IGC9</accession>
<evidence type="ECO:0000313" key="14">
    <source>
        <dbReference type="Proteomes" id="UP000694402"/>
    </source>
</evidence>
<gene>
    <name evidence="13" type="primary">nxf1a</name>
</gene>
<keyword evidence="4" id="KW-0813">Transport</keyword>
<dbReference type="SUPFAM" id="SSF52058">
    <property type="entry name" value="L domain-like"/>
    <property type="match status" value="1"/>
</dbReference>
<dbReference type="InterPro" id="IPR001611">
    <property type="entry name" value="Leu-rich_rpt"/>
</dbReference>
<dbReference type="PROSITE" id="PS51450">
    <property type="entry name" value="LRR"/>
    <property type="match status" value="2"/>
</dbReference>
<keyword evidence="7" id="KW-0509">mRNA transport</keyword>
<dbReference type="RefSeq" id="XP_024239085.1">
    <property type="nucleotide sequence ID" value="XM_024383317.2"/>
</dbReference>
<feature type="region of interest" description="Disordered" evidence="10">
    <location>
        <begin position="66"/>
        <end position="152"/>
    </location>
</feature>
<dbReference type="PANTHER" id="PTHR10662:SF22">
    <property type="entry name" value="NUCLEAR RNA EXPORT FACTOR 1"/>
    <property type="match status" value="1"/>
</dbReference>
<dbReference type="PROSITE" id="PS51281">
    <property type="entry name" value="TAP_C"/>
    <property type="match status" value="1"/>
</dbReference>
<feature type="domain" description="NTF2" evidence="11">
    <location>
        <begin position="424"/>
        <end position="573"/>
    </location>
</feature>
<evidence type="ECO:0000256" key="9">
    <source>
        <dbReference type="ARBA" id="ARBA00040973"/>
    </source>
</evidence>
<dbReference type="InterPro" id="IPR018222">
    <property type="entry name" value="Nuclear_transport_factor_2_euk"/>
</dbReference>
<dbReference type="InterPro" id="IPR009060">
    <property type="entry name" value="UBA-like_sf"/>
</dbReference>
<evidence type="ECO:0000256" key="1">
    <source>
        <dbReference type="ARBA" id="ARBA00004324"/>
    </source>
</evidence>
<evidence type="ECO:0000259" key="12">
    <source>
        <dbReference type="PROSITE" id="PS51281"/>
    </source>
</evidence>
<comment type="subcellular location">
    <subcellularLocation>
        <location evidence="1">Nucleus speckle</location>
    </subcellularLocation>
    <subcellularLocation>
        <location evidence="2">Nucleus</location>
        <location evidence="2">Nucleoplasm</location>
    </subcellularLocation>
</comment>
<evidence type="ECO:0000256" key="8">
    <source>
        <dbReference type="ARBA" id="ARBA00023242"/>
    </source>
</evidence>
<reference evidence="13" key="2">
    <citation type="submission" date="2025-09" db="UniProtKB">
        <authorList>
            <consortium name="Ensembl"/>
        </authorList>
    </citation>
    <scope>IDENTIFICATION</scope>
</reference>